<name>A0A0M9WFB7_9EURO</name>
<keyword evidence="1" id="KW-0472">Membrane</keyword>
<proteinExistence type="predicted"/>
<keyword evidence="1" id="KW-1133">Transmembrane helix</keyword>
<evidence type="ECO:0000313" key="2">
    <source>
        <dbReference type="EMBL" id="KOS42625.1"/>
    </source>
</evidence>
<feature type="transmembrane region" description="Helical" evidence="1">
    <location>
        <begin position="12"/>
        <end position="30"/>
    </location>
</feature>
<keyword evidence="3" id="KW-1185">Reference proteome</keyword>
<organism evidence="2 3">
    <name type="scientific">Penicillium nordicum</name>
    <dbReference type="NCBI Taxonomy" id="229535"/>
    <lineage>
        <taxon>Eukaryota</taxon>
        <taxon>Fungi</taxon>
        <taxon>Dikarya</taxon>
        <taxon>Ascomycota</taxon>
        <taxon>Pezizomycotina</taxon>
        <taxon>Eurotiomycetes</taxon>
        <taxon>Eurotiomycetidae</taxon>
        <taxon>Eurotiales</taxon>
        <taxon>Aspergillaceae</taxon>
        <taxon>Penicillium</taxon>
    </lineage>
</organism>
<keyword evidence="1" id="KW-0812">Transmembrane</keyword>
<feature type="transmembrane region" description="Helical" evidence="1">
    <location>
        <begin position="50"/>
        <end position="76"/>
    </location>
</feature>
<comment type="caution">
    <text evidence="2">The sequence shown here is derived from an EMBL/GenBank/DDBJ whole genome shotgun (WGS) entry which is preliminary data.</text>
</comment>
<gene>
    <name evidence="2" type="ORF">ACN38_g6496</name>
</gene>
<feature type="non-terminal residue" evidence="2">
    <location>
        <position position="86"/>
    </location>
</feature>
<evidence type="ECO:0000313" key="3">
    <source>
        <dbReference type="Proteomes" id="UP000037696"/>
    </source>
</evidence>
<dbReference type="AlphaFoldDB" id="A0A0M9WFB7"/>
<reference evidence="2 3" key="1">
    <citation type="submission" date="2015-08" db="EMBL/GenBank/DDBJ databases">
        <title>Genome sequencing of Penicillium nordicum.</title>
        <authorList>
            <person name="Nguyen H.D."/>
            <person name="Seifert K.A."/>
        </authorList>
    </citation>
    <scope>NUCLEOTIDE SEQUENCE [LARGE SCALE GENOMIC DNA]</scope>
    <source>
        <strain evidence="2 3">DAOMC 185683</strain>
    </source>
</reference>
<protein>
    <submittedName>
        <fullName evidence="2">Uncharacterized protein</fullName>
    </submittedName>
</protein>
<dbReference type="Proteomes" id="UP000037696">
    <property type="component" value="Unassembled WGS sequence"/>
</dbReference>
<dbReference type="EMBL" id="LHQQ01000101">
    <property type="protein sequence ID" value="KOS42625.1"/>
    <property type="molecule type" value="Genomic_DNA"/>
</dbReference>
<evidence type="ECO:0000256" key="1">
    <source>
        <dbReference type="SAM" id="Phobius"/>
    </source>
</evidence>
<sequence>MFALKPLGRYKYPLPPIFLSLLLSSFFFLHPSPSTSLLPPSSFLLPPSSFLSFSFLVLYLPPEVSFRSLFNILMLLSSDRFILMTL</sequence>
<accession>A0A0M9WFB7</accession>